<dbReference type="Proteomes" id="UP001138500">
    <property type="component" value="Unassembled WGS sequence"/>
</dbReference>
<dbReference type="AlphaFoldDB" id="A0A9W7SU17"/>
<dbReference type="EMBL" id="RIBY02001556">
    <property type="protein sequence ID" value="KAH9828447.1"/>
    <property type="molecule type" value="Genomic_DNA"/>
</dbReference>
<feature type="compositionally biased region" description="Polar residues" evidence="1">
    <location>
        <begin position="1"/>
        <end position="12"/>
    </location>
</feature>
<name>A0A9W7SU17_9PEZI</name>
<organism evidence="3 4">
    <name type="scientific">Teratosphaeria destructans</name>
    <dbReference type="NCBI Taxonomy" id="418781"/>
    <lineage>
        <taxon>Eukaryota</taxon>
        <taxon>Fungi</taxon>
        <taxon>Dikarya</taxon>
        <taxon>Ascomycota</taxon>
        <taxon>Pezizomycotina</taxon>
        <taxon>Dothideomycetes</taxon>
        <taxon>Dothideomycetidae</taxon>
        <taxon>Mycosphaerellales</taxon>
        <taxon>Teratosphaeriaceae</taxon>
        <taxon>Teratosphaeria</taxon>
    </lineage>
</organism>
<reference evidence="3 4" key="1">
    <citation type="journal article" date="2018" name="IMA Fungus">
        <title>IMA Genome-F 10: Nine draft genome sequences of Claviceps purpurea s.lat., including C. arundinis, C. humidiphila, and C. cf. spartinae, pseudomolecules for the pitch canker pathogen Fusarium circinatum, draft genome of Davidsoniella eucalypti, Grosmannia galeiformis, Quambalaria eucalypti, and Teratosphaeria destructans.</title>
        <authorList>
            <person name="Wingfield B.D."/>
            <person name="Liu M."/>
            <person name="Nguyen H.D."/>
            <person name="Lane F.A."/>
            <person name="Morgan S.W."/>
            <person name="De Vos L."/>
            <person name="Wilken P.M."/>
            <person name="Duong T.A."/>
            <person name="Aylward J."/>
            <person name="Coetzee M.P."/>
            <person name="Dadej K."/>
            <person name="De Beer Z.W."/>
            <person name="Findlay W."/>
            <person name="Havenga M."/>
            <person name="Kolarik M."/>
            <person name="Menzies J.G."/>
            <person name="Naidoo K."/>
            <person name="Pochopski O."/>
            <person name="Shoukouhi P."/>
            <person name="Santana Q.C."/>
            <person name="Seifert K.A."/>
            <person name="Soal N."/>
            <person name="Steenkamp E.T."/>
            <person name="Tatham C.T."/>
            <person name="van der Nest M.A."/>
            <person name="Wingfield M.J."/>
        </authorList>
    </citation>
    <scope>NUCLEOTIDE SEQUENCE [LARGE SCALE GENOMIC DNA]</scope>
    <source>
        <strain evidence="3">CMW44962</strain>
    </source>
</reference>
<dbReference type="PANTHER" id="PTHR34154">
    <property type="entry name" value="ALKALI-SENSITIVE LINKAGE PROTEIN 1"/>
    <property type="match status" value="1"/>
</dbReference>
<evidence type="ECO:0000259" key="2">
    <source>
        <dbReference type="Pfam" id="PF11790"/>
    </source>
</evidence>
<dbReference type="GO" id="GO:0009277">
    <property type="term" value="C:fungal-type cell wall"/>
    <property type="evidence" value="ECO:0007669"/>
    <property type="project" value="TreeGrafter"/>
</dbReference>
<dbReference type="Gene3D" id="3.20.20.80">
    <property type="entry name" value="Glycosidases"/>
    <property type="match status" value="1"/>
</dbReference>
<reference evidence="3 4" key="2">
    <citation type="journal article" date="2021" name="Curr. Genet.">
        <title>Genetic response to nitrogen starvation in the aggressive Eucalyptus foliar pathogen Teratosphaeria destructans.</title>
        <authorList>
            <person name="Havenga M."/>
            <person name="Wingfield B.D."/>
            <person name="Wingfield M.J."/>
            <person name="Dreyer L.L."/>
            <person name="Roets F."/>
            <person name="Aylward J."/>
        </authorList>
    </citation>
    <scope>NUCLEOTIDE SEQUENCE [LARGE SCALE GENOMIC DNA]</scope>
    <source>
        <strain evidence="3">CMW44962</strain>
    </source>
</reference>
<proteinExistence type="predicted"/>
<evidence type="ECO:0000313" key="4">
    <source>
        <dbReference type="Proteomes" id="UP001138500"/>
    </source>
</evidence>
<keyword evidence="4" id="KW-1185">Reference proteome</keyword>
<dbReference type="PANTHER" id="PTHR34154:SF3">
    <property type="entry name" value="ALKALI-SENSITIVE LINKAGE PROTEIN 1"/>
    <property type="match status" value="1"/>
</dbReference>
<dbReference type="Pfam" id="PF11790">
    <property type="entry name" value="Glyco_hydro_cc"/>
    <property type="match status" value="1"/>
</dbReference>
<dbReference type="SUPFAM" id="SSF51445">
    <property type="entry name" value="(Trans)glycosidases"/>
    <property type="match status" value="1"/>
</dbReference>
<feature type="domain" description="Asl1-like glycosyl hydrolase catalytic" evidence="2">
    <location>
        <begin position="17"/>
        <end position="257"/>
    </location>
</feature>
<dbReference type="InterPro" id="IPR017853">
    <property type="entry name" value="GH"/>
</dbReference>
<feature type="region of interest" description="Disordered" evidence="1">
    <location>
        <begin position="1"/>
        <end position="21"/>
    </location>
</feature>
<dbReference type="GO" id="GO:0016787">
    <property type="term" value="F:hydrolase activity"/>
    <property type="evidence" value="ECO:0007669"/>
    <property type="project" value="UniProtKB-KW"/>
</dbReference>
<evidence type="ECO:0000256" key="1">
    <source>
        <dbReference type="SAM" id="MobiDB-lite"/>
    </source>
</evidence>
<protein>
    <submittedName>
        <fullName evidence="3">Glycoside hydrolase family 128 protein</fullName>
    </submittedName>
</protein>
<evidence type="ECO:0000313" key="3">
    <source>
        <dbReference type="EMBL" id="KAH9828447.1"/>
    </source>
</evidence>
<dbReference type="OrthoDB" id="43654at2759"/>
<dbReference type="InterPro" id="IPR024655">
    <property type="entry name" value="Asl1_glyco_hydro_catalytic"/>
</dbReference>
<accession>A0A9W7SU17</accession>
<gene>
    <name evidence="3" type="ORF">Tdes44962_MAKER02365</name>
</gene>
<comment type="caution">
    <text evidence="3">The sequence shown here is derived from an EMBL/GenBank/DDBJ whole genome shotgun (WGS) entry which is preliminary data.</text>
</comment>
<dbReference type="GO" id="GO:0071966">
    <property type="term" value="P:fungal-type cell wall polysaccharide metabolic process"/>
    <property type="evidence" value="ECO:0007669"/>
    <property type="project" value="TreeGrafter"/>
</dbReference>
<dbReference type="InterPro" id="IPR053183">
    <property type="entry name" value="ASL1"/>
</dbReference>
<keyword evidence="3" id="KW-0378">Hydrolase</keyword>
<sequence>MQQSQQIITAPGSSKRGLCWPTDNHGKDEVFTFTKPGSKISWLYNWSPSPTPNASSLHFVPMQWNHVGVDDLPAKAKAANATHILGFNEPELPDQSNVPVEFAAREWLRVVEPMRKAGIRAGSPGISSAPQGVAWLKDFIGRIRQEGSDVDFYCFHWYGVDLGGFYDYIWSTYYQMPDQQRPVWITEFAPTNWNPDKPLPREHVEAFMRDSIKYLDKEVPWVERYAWFGPMRDCGTVGKWARLLDENGKLTELGKMYRDS</sequence>